<dbReference type="InterPro" id="IPR058982">
    <property type="entry name" value="Beta-barrel_AprE"/>
</dbReference>
<organism evidence="11">
    <name type="scientific">Caulobacter sp. (strain K31)</name>
    <dbReference type="NCBI Taxonomy" id="366602"/>
    <lineage>
        <taxon>Bacteria</taxon>
        <taxon>Pseudomonadati</taxon>
        <taxon>Pseudomonadota</taxon>
        <taxon>Alphaproteobacteria</taxon>
        <taxon>Caulobacterales</taxon>
        <taxon>Caulobacteraceae</taxon>
        <taxon>Caulobacter</taxon>
    </lineage>
</organism>
<dbReference type="GO" id="GO:0009306">
    <property type="term" value="P:protein secretion"/>
    <property type="evidence" value="ECO:0007669"/>
    <property type="project" value="InterPro"/>
</dbReference>
<dbReference type="InterPro" id="IPR006144">
    <property type="entry name" value="Secretion_HlyD_CS"/>
</dbReference>
<evidence type="ECO:0000256" key="5">
    <source>
        <dbReference type="ARBA" id="ARBA00022519"/>
    </source>
</evidence>
<dbReference type="HOGENOM" id="CLU_023976_2_1_5"/>
<sequence length="227" mass="24869" precursor="true">MKVSELEQTIVGMRQDLAIRRDERSKAEAAVAGVDQQIAKARGEFSREVRGALTEAQANRRLRGEELTKASDKAGLTVLTAPEDGVIQQMQVHTLGGVVKPADPLMVLAPRGGELIIEARVQNRDAGFVHEGQSVEIKLEAYPFTRYGVVHGVIEHIGRDAVQDEKEGLVFPAMVKLTQPWITVEGRRVPLAPGLAATVEIKTGERRIIGFLLSPLARRVKEGGRER</sequence>
<name>B0T188_CAUSK</name>
<comment type="subcellular location">
    <subcellularLocation>
        <location evidence="1 9">Cell inner membrane</location>
        <topology evidence="1 9">Single-pass membrane protein</topology>
    </subcellularLocation>
</comment>
<dbReference type="InterPro" id="IPR010129">
    <property type="entry name" value="T1SS_HlyD"/>
</dbReference>
<proteinExistence type="inferred from homology"/>
<dbReference type="EMBL" id="CP000927">
    <property type="protein sequence ID" value="ABZ70645.1"/>
    <property type="molecule type" value="Genomic_DNA"/>
</dbReference>
<dbReference type="Pfam" id="PF26002">
    <property type="entry name" value="Beta-barrel_AprE"/>
    <property type="match status" value="1"/>
</dbReference>
<evidence type="ECO:0000313" key="11">
    <source>
        <dbReference type="EMBL" id="ABZ70645.1"/>
    </source>
</evidence>
<evidence type="ECO:0000256" key="6">
    <source>
        <dbReference type="ARBA" id="ARBA00022692"/>
    </source>
</evidence>
<dbReference type="GO" id="GO:0005886">
    <property type="term" value="C:plasma membrane"/>
    <property type="evidence" value="ECO:0007669"/>
    <property type="project" value="UniProtKB-SubCell"/>
</dbReference>
<evidence type="ECO:0000259" key="10">
    <source>
        <dbReference type="Pfam" id="PF26002"/>
    </source>
</evidence>
<keyword evidence="8" id="KW-0472">Membrane</keyword>
<dbReference type="PANTHER" id="PTHR30386:SF27">
    <property type="entry name" value="MEMBRANE FUSION PROTEIN (MFP) FAMILY PROTEIN"/>
    <property type="match status" value="1"/>
</dbReference>
<keyword evidence="6" id="KW-0812">Transmembrane</keyword>
<dbReference type="PANTHER" id="PTHR30386">
    <property type="entry name" value="MEMBRANE FUSION SUBUNIT OF EMRAB-TOLC MULTIDRUG EFFLUX PUMP"/>
    <property type="match status" value="1"/>
</dbReference>
<keyword evidence="4 9" id="KW-1003">Cell membrane</keyword>
<dbReference type="KEGG" id="cak:Caul_1515"/>
<dbReference type="eggNOG" id="COG0845">
    <property type="taxonomic scope" value="Bacteria"/>
</dbReference>
<dbReference type="PRINTS" id="PR01490">
    <property type="entry name" value="RTXTOXIND"/>
</dbReference>
<comment type="similarity">
    <text evidence="2 9">Belongs to the membrane fusion protein (MFP) (TC 8.A.1) family.</text>
</comment>
<protein>
    <recommendedName>
        <fullName evidence="9">Membrane fusion protein (MFP) family protein</fullName>
    </recommendedName>
</protein>
<dbReference type="PROSITE" id="PS00543">
    <property type="entry name" value="HLYD_FAMILY"/>
    <property type="match status" value="1"/>
</dbReference>
<evidence type="ECO:0000256" key="4">
    <source>
        <dbReference type="ARBA" id="ARBA00022475"/>
    </source>
</evidence>
<dbReference type="NCBIfam" id="TIGR01843">
    <property type="entry name" value="type_I_hlyD"/>
    <property type="match status" value="1"/>
</dbReference>
<keyword evidence="7" id="KW-1133">Transmembrane helix</keyword>
<evidence type="ECO:0000256" key="2">
    <source>
        <dbReference type="ARBA" id="ARBA00009477"/>
    </source>
</evidence>
<dbReference type="AlphaFoldDB" id="B0T188"/>
<keyword evidence="3 9" id="KW-0813">Transport</keyword>
<evidence type="ECO:0000256" key="9">
    <source>
        <dbReference type="RuleBase" id="RU365093"/>
    </source>
</evidence>
<dbReference type="InterPro" id="IPR050739">
    <property type="entry name" value="MFP"/>
</dbReference>
<feature type="domain" description="AprE-like beta-barrel" evidence="10">
    <location>
        <begin position="115"/>
        <end position="204"/>
    </location>
</feature>
<reference evidence="11" key="1">
    <citation type="submission" date="2008-01" db="EMBL/GenBank/DDBJ databases">
        <title>Complete sequence of chromosome of Caulobacter sp. K31.</title>
        <authorList>
            <consortium name="US DOE Joint Genome Institute"/>
            <person name="Copeland A."/>
            <person name="Lucas S."/>
            <person name="Lapidus A."/>
            <person name="Barry K."/>
            <person name="Glavina del Rio T."/>
            <person name="Dalin E."/>
            <person name="Tice H."/>
            <person name="Pitluck S."/>
            <person name="Bruce D."/>
            <person name="Goodwin L."/>
            <person name="Thompson L.S."/>
            <person name="Brettin T."/>
            <person name="Detter J.C."/>
            <person name="Han C."/>
            <person name="Schmutz J."/>
            <person name="Larimer F."/>
            <person name="Land M."/>
            <person name="Hauser L."/>
            <person name="Kyrpides N."/>
            <person name="Kim E."/>
            <person name="Stephens C."/>
            <person name="Richardson P."/>
        </authorList>
    </citation>
    <scope>NUCLEOTIDE SEQUENCE [LARGE SCALE GENOMIC DNA]</scope>
    <source>
        <strain evidence="11">K31</strain>
    </source>
</reference>
<dbReference type="Gene3D" id="2.40.30.170">
    <property type="match status" value="1"/>
</dbReference>
<keyword evidence="5 9" id="KW-0997">Cell inner membrane</keyword>
<accession>B0T188</accession>
<evidence type="ECO:0000256" key="1">
    <source>
        <dbReference type="ARBA" id="ARBA00004377"/>
    </source>
</evidence>
<evidence type="ECO:0000256" key="3">
    <source>
        <dbReference type="ARBA" id="ARBA00022448"/>
    </source>
</evidence>
<dbReference type="STRING" id="366602.Caul_1515"/>
<gene>
    <name evidence="11" type="ordered locus">Caul_1515</name>
</gene>
<evidence type="ECO:0000256" key="7">
    <source>
        <dbReference type="ARBA" id="ARBA00022989"/>
    </source>
</evidence>
<evidence type="ECO:0000256" key="8">
    <source>
        <dbReference type="ARBA" id="ARBA00023136"/>
    </source>
</evidence>